<sequence length="185" mass="19727">MAVVVAYWAEHLVQAAPDLGSRLGAAGGTWRAADAFPWLVSSAGLYYGYAILLLVGLFLLLPGFTGRAKACWTVALALRFWHHIEHALLLIQAHRSFRIPGEEGPVSILQLVVPPGGPAPVLQLGRLHPMLITMYSHLPPNETERAATRCSCAGRLANPRQPAAVAGRRAGPCSMATTVCGSRSS</sequence>
<keyword evidence="1" id="KW-0472">Membrane</keyword>
<proteinExistence type="predicted"/>
<keyword evidence="3" id="KW-1185">Reference proteome</keyword>
<reference evidence="2 3" key="1">
    <citation type="submission" date="2021-03" db="EMBL/GenBank/DDBJ databases">
        <title>Whole genome shotgun sequence of Salinispora arenicola NBRC 105043.</title>
        <authorList>
            <person name="Komaki H."/>
            <person name="Tamura T."/>
        </authorList>
    </citation>
    <scope>NUCLEOTIDE SEQUENCE [LARGE SCALE GENOMIC DNA]</scope>
    <source>
        <strain evidence="2 3">NBRC 105043</strain>
    </source>
</reference>
<comment type="caution">
    <text evidence="2">The sequence shown here is derived from an EMBL/GenBank/DDBJ whole genome shotgun (WGS) entry which is preliminary data.</text>
</comment>
<accession>A0ABQ4K0M6</accession>
<dbReference type="Proteomes" id="UP000677457">
    <property type="component" value="Unassembled WGS sequence"/>
</dbReference>
<evidence type="ECO:0000256" key="1">
    <source>
        <dbReference type="SAM" id="Phobius"/>
    </source>
</evidence>
<gene>
    <name evidence="2" type="ORF">Sar04_47670</name>
</gene>
<keyword evidence="1" id="KW-0812">Transmembrane</keyword>
<organism evidence="2 3">
    <name type="scientific">Salinispora arenicola</name>
    <dbReference type="NCBI Taxonomy" id="168697"/>
    <lineage>
        <taxon>Bacteria</taxon>
        <taxon>Bacillati</taxon>
        <taxon>Actinomycetota</taxon>
        <taxon>Actinomycetes</taxon>
        <taxon>Micromonosporales</taxon>
        <taxon>Micromonosporaceae</taxon>
        <taxon>Salinispora</taxon>
    </lineage>
</organism>
<evidence type="ECO:0000313" key="3">
    <source>
        <dbReference type="Proteomes" id="UP000677457"/>
    </source>
</evidence>
<keyword evidence="1" id="KW-1133">Transmembrane helix</keyword>
<dbReference type="EMBL" id="BOQM01000058">
    <property type="protein sequence ID" value="GIM88031.1"/>
    <property type="molecule type" value="Genomic_DNA"/>
</dbReference>
<feature type="transmembrane region" description="Helical" evidence="1">
    <location>
        <begin position="39"/>
        <end position="61"/>
    </location>
</feature>
<name>A0ABQ4K0M6_SALAC</name>
<protein>
    <submittedName>
        <fullName evidence="2">Uncharacterized protein</fullName>
    </submittedName>
</protein>
<evidence type="ECO:0000313" key="2">
    <source>
        <dbReference type="EMBL" id="GIM88031.1"/>
    </source>
</evidence>